<dbReference type="Gene3D" id="3.10.20.310">
    <property type="entry name" value="membrane protein fhac"/>
    <property type="match status" value="1"/>
</dbReference>
<feature type="signal peptide" evidence="5">
    <location>
        <begin position="1"/>
        <end position="20"/>
    </location>
</feature>
<feature type="domain" description="Polypeptide-transport-associated ShlB-type" evidence="7">
    <location>
        <begin position="71"/>
        <end position="145"/>
    </location>
</feature>
<dbReference type="Gene3D" id="2.40.160.50">
    <property type="entry name" value="membrane protein fhac: a member of the omp85/tpsb transporter family"/>
    <property type="match status" value="1"/>
</dbReference>
<keyword evidence="5" id="KW-0732">Signal</keyword>
<dbReference type="PANTHER" id="PTHR34597">
    <property type="entry name" value="SLR1661 PROTEIN"/>
    <property type="match status" value="1"/>
</dbReference>
<keyword evidence="9" id="KW-1185">Reference proteome</keyword>
<reference evidence="8 9" key="1">
    <citation type="submission" date="2016-04" db="EMBL/GenBank/DDBJ databases">
        <title>ATOL: Assembling a taxonomically balanced genome-scale reconstruction of the evolutionary history of the Enterobacteriaceae.</title>
        <authorList>
            <person name="Plunkett G.III."/>
            <person name="Neeno-Eckwall E.C."/>
            <person name="Glasner J.D."/>
            <person name="Perna N.T."/>
        </authorList>
    </citation>
    <scope>NUCLEOTIDE SEQUENCE [LARGE SCALE GENOMIC DNA]</scope>
    <source>
        <strain evidence="8 9">ATCC 12841</strain>
    </source>
</reference>
<evidence type="ECO:0000313" key="9">
    <source>
        <dbReference type="Proteomes" id="UP000078431"/>
    </source>
</evidence>
<accession>A0AA91IQS4</accession>
<dbReference type="GO" id="GO:0046819">
    <property type="term" value="P:protein secretion by the type V secretion system"/>
    <property type="evidence" value="ECO:0007669"/>
    <property type="project" value="TreeGrafter"/>
</dbReference>
<dbReference type="RefSeq" id="WP_061553320.1">
    <property type="nucleotide sequence ID" value="NZ_LXEX01000018.1"/>
</dbReference>
<dbReference type="InterPro" id="IPR051544">
    <property type="entry name" value="TPS_OM_transporter"/>
</dbReference>
<feature type="domain" description="Haemolysin activator HlyB C-terminal" evidence="6">
    <location>
        <begin position="376"/>
        <end position="530"/>
    </location>
</feature>
<feature type="compositionally biased region" description="Low complexity" evidence="4">
    <location>
        <begin position="46"/>
        <end position="57"/>
    </location>
</feature>
<evidence type="ECO:0000313" key="8">
    <source>
        <dbReference type="EMBL" id="OAT60070.1"/>
    </source>
</evidence>
<gene>
    <name evidence="8" type="ORF">M993_01193</name>
</gene>
<evidence type="ECO:0000256" key="3">
    <source>
        <dbReference type="ARBA" id="ARBA00023237"/>
    </source>
</evidence>
<evidence type="ECO:0000259" key="6">
    <source>
        <dbReference type="Pfam" id="PF03865"/>
    </source>
</evidence>
<proteinExistence type="predicted"/>
<dbReference type="Proteomes" id="UP000078431">
    <property type="component" value="Unassembled WGS sequence"/>
</dbReference>
<keyword evidence="1" id="KW-1134">Transmembrane beta strand</keyword>
<protein>
    <submittedName>
        <fullName evidence="8">Activation/secretion signal peptide protein</fullName>
    </submittedName>
</protein>
<feature type="chain" id="PRO_5041734241" evidence="5">
    <location>
        <begin position="21"/>
        <end position="573"/>
    </location>
</feature>
<feature type="region of interest" description="Disordered" evidence="4">
    <location>
        <begin position="38"/>
        <end position="57"/>
    </location>
</feature>
<dbReference type="Pfam" id="PF03865">
    <property type="entry name" value="ShlB"/>
    <property type="match status" value="1"/>
</dbReference>
<evidence type="ECO:0000256" key="5">
    <source>
        <dbReference type="SAM" id="SignalP"/>
    </source>
</evidence>
<dbReference type="InterPro" id="IPR005565">
    <property type="entry name" value="Hemolysn_activator_HlyB_C"/>
</dbReference>
<evidence type="ECO:0000259" key="7">
    <source>
        <dbReference type="Pfam" id="PF08479"/>
    </source>
</evidence>
<keyword evidence="1" id="KW-0472">Membrane</keyword>
<comment type="caution">
    <text evidence="8">The sequence shown here is derived from an EMBL/GenBank/DDBJ whole genome shotgun (WGS) entry which is preliminary data.</text>
</comment>
<evidence type="ECO:0000256" key="2">
    <source>
        <dbReference type="ARBA" id="ARBA00022692"/>
    </source>
</evidence>
<keyword evidence="2" id="KW-0812">Transmembrane</keyword>
<name>A0AA91IQS4_9GAMM</name>
<evidence type="ECO:0000256" key="1">
    <source>
        <dbReference type="ARBA" id="ARBA00022452"/>
    </source>
</evidence>
<dbReference type="AlphaFoldDB" id="A0AA91IQS4"/>
<sequence length="573" mass="64134">MKLKTLAVVLSGMTIGSSFAEILPAFIDPNNPTKLATQAGKPLPQPSKVDVPKVSSPSNNIPTLTPNTLIDVRHIVFIGGTRYPLQELIQPYTGVIGQKVPLSTLISITNTITQRYQKDGYVLSYAYLPADNFHNGNVQVGLVEGYIANTRIQSDNAAVGGWLTKLSKRIMEEKPLTQKTFERYSILMSKTPDTKVTASAAPPNNIFGAAEMVVDAKHPRNWDVNTTFDSRKGESLAFVNATFSGFSNYGEQLAVSTLVPLDKSTRKSLLGLNYQQYVNDSGLLMQLKGSFVQQNPDDYTTLLTTSNGVSLDAKEKQTQYNGGVAFSYPLMLTRQQQWTVNGELDYLDKRYDYKLRVRNATQQAALPDANFHTRYPAAEFSLNGYREYTQSYWSTRFGIRQGINDFGATNTNSPADLSFTSYRWNGEAAYLFDKKWRLSTSLEGDWTDNTLPEPERVSFGAQRYGRGYPDGEASGDYGYGGQIEMRYLHNREQGEWLKTVQPYVLMDTAHTQFNQSGLPTQNLASYAVGVMLGDNKHYSLTFEGARPIADLPSDSNRRDWRFSATFTYNFRND</sequence>
<dbReference type="GO" id="GO:0098046">
    <property type="term" value="C:type V protein secretion system complex"/>
    <property type="evidence" value="ECO:0007669"/>
    <property type="project" value="TreeGrafter"/>
</dbReference>
<dbReference type="GO" id="GO:0008320">
    <property type="term" value="F:protein transmembrane transporter activity"/>
    <property type="evidence" value="ECO:0007669"/>
    <property type="project" value="TreeGrafter"/>
</dbReference>
<dbReference type="Pfam" id="PF08479">
    <property type="entry name" value="POTRA_2"/>
    <property type="match status" value="1"/>
</dbReference>
<organism evidence="8 9">
    <name type="scientific">Obesumbacterium proteus ATCC 12841</name>
    <dbReference type="NCBI Taxonomy" id="1354268"/>
    <lineage>
        <taxon>Bacteria</taxon>
        <taxon>Pseudomonadati</taxon>
        <taxon>Pseudomonadota</taxon>
        <taxon>Gammaproteobacteria</taxon>
        <taxon>Enterobacterales</taxon>
        <taxon>Hafniaceae</taxon>
        <taxon>Obesumbacterium</taxon>
    </lineage>
</organism>
<evidence type="ECO:0000256" key="4">
    <source>
        <dbReference type="SAM" id="MobiDB-lite"/>
    </source>
</evidence>
<dbReference type="PANTHER" id="PTHR34597:SF6">
    <property type="entry name" value="BLR6126 PROTEIN"/>
    <property type="match status" value="1"/>
</dbReference>
<dbReference type="InterPro" id="IPR013686">
    <property type="entry name" value="Polypept-transport_assoc_ShlB"/>
</dbReference>
<keyword evidence="3" id="KW-0998">Cell outer membrane</keyword>
<dbReference type="EMBL" id="LXEX01000018">
    <property type="protein sequence ID" value="OAT60070.1"/>
    <property type="molecule type" value="Genomic_DNA"/>
</dbReference>